<evidence type="ECO:0000256" key="6">
    <source>
        <dbReference type="ARBA" id="ARBA00022989"/>
    </source>
</evidence>
<dbReference type="PANTHER" id="PTHR30012">
    <property type="entry name" value="GENERAL SECRETION PATHWAY PROTEIN"/>
    <property type="match status" value="1"/>
</dbReference>
<evidence type="ECO:0000256" key="4">
    <source>
        <dbReference type="ARBA" id="ARBA00022519"/>
    </source>
</evidence>
<dbReference type="RefSeq" id="WP_125135907.1">
    <property type="nucleotide sequence ID" value="NZ_LR130778.1"/>
</dbReference>
<evidence type="ECO:0000256" key="7">
    <source>
        <dbReference type="ARBA" id="ARBA00023136"/>
    </source>
</evidence>
<keyword evidence="5 8" id="KW-0812">Transmembrane</keyword>
<keyword evidence="4" id="KW-0997">Cell inner membrane</keyword>
<feature type="transmembrane region" description="Helical" evidence="8">
    <location>
        <begin position="116"/>
        <end position="138"/>
    </location>
</feature>
<evidence type="ECO:0000256" key="5">
    <source>
        <dbReference type="ARBA" id="ARBA00022692"/>
    </source>
</evidence>
<feature type="transmembrane region" description="Helical" evidence="8">
    <location>
        <begin position="322"/>
        <end position="346"/>
    </location>
</feature>
<dbReference type="FunFam" id="1.20.81.30:FF:000001">
    <property type="entry name" value="Type II secretion system protein F"/>
    <property type="match status" value="1"/>
</dbReference>
<name>A0A3P7NT63_9FIRM</name>
<dbReference type="Proteomes" id="UP000279029">
    <property type="component" value="Chromosome"/>
</dbReference>
<protein>
    <recommendedName>
        <fullName evidence="9">Type II secretion system protein GspF domain-containing protein</fullName>
    </recommendedName>
</protein>
<evidence type="ECO:0000313" key="11">
    <source>
        <dbReference type="Proteomes" id="UP000279029"/>
    </source>
</evidence>
<feature type="transmembrane region" description="Helical" evidence="8">
    <location>
        <begin position="158"/>
        <end position="187"/>
    </location>
</feature>
<dbReference type="EMBL" id="LR130778">
    <property type="protein sequence ID" value="VDN46384.1"/>
    <property type="molecule type" value="Genomic_DNA"/>
</dbReference>
<dbReference type="InterPro" id="IPR003004">
    <property type="entry name" value="GspF/PilC"/>
</dbReference>
<evidence type="ECO:0000256" key="2">
    <source>
        <dbReference type="ARBA" id="ARBA00005745"/>
    </source>
</evidence>
<evidence type="ECO:0000259" key="9">
    <source>
        <dbReference type="Pfam" id="PF00482"/>
    </source>
</evidence>
<dbReference type="OrthoDB" id="1733538at2"/>
<evidence type="ECO:0000313" key="10">
    <source>
        <dbReference type="EMBL" id="VDN46384.1"/>
    </source>
</evidence>
<evidence type="ECO:0000256" key="1">
    <source>
        <dbReference type="ARBA" id="ARBA00004429"/>
    </source>
</evidence>
<keyword evidence="11" id="KW-1185">Reference proteome</keyword>
<dbReference type="InterPro" id="IPR042094">
    <property type="entry name" value="T2SS_GspF_sf"/>
</dbReference>
<dbReference type="Pfam" id="PF00482">
    <property type="entry name" value="T2SSF"/>
    <property type="match status" value="2"/>
</dbReference>
<dbReference type="PANTHER" id="PTHR30012:SF0">
    <property type="entry name" value="TYPE II SECRETION SYSTEM PROTEIN F-RELATED"/>
    <property type="match status" value="1"/>
</dbReference>
<gene>
    <name evidence="10" type="ORF">PATL70BA_0527</name>
</gene>
<feature type="domain" description="Type II secretion system protein GspF" evidence="9">
    <location>
        <begin position="16"/>
        <end position="139"/>
    </location>
</feature>
<keyword evidence="3" id="KW-1003">Cell membrane</keyword>
<keyword evidence="7 8" id="KW-0472">Membrane</keyword>
<keyword evidence="6 8" id="KW-1133">Transmembrane helix</keyword>
<dbReference type="InterPro" id="IPR018076">
    <property type="entry name" value="T2SS_GspF_dom"/>
</dbReference>
<dbReference type="AlphaFoldDB" id="A0A3P7NT63"/>
<dbReference type="KEGG" id="cbar:PATL70BA_0527"/>
<evidence type="ECO:0000256" key="3">
    <source>
        <dbReference type="ARBA" id="ARBA00022475"/>
    </source>
</evidence>
<comment type="similarity">
    <text evidence="2">Belongs to the GSP F family.</text>
</comment>
<dbReference type="Gene3D" id="1.20.81.30">
    <property type="entry name" value="Type II secretion system (T2SS), domain F"/>
    <property type="match status" value="2"/>
</dbReference>
<organism evidence="10 11">
    <name type="scientific">Petrocella atlantisensis</name>
    <dbReference type="NCBI Taxonomy" id="2173034"/>
    <lineage>
        <taxon>Bacteria</taxon>
        <taxon>Bacillati</taxon>
        <taxon>Bacillota</taxon>
        <taxon>Clostridia</taxon>
        <taxon>Lachnospirales</taxon>
        <taxon>Vallitaleaceae</taxon>
        <taxon>Petrocella</taxon>
    </lineage>
</organism>
<reference evidence="10 11" key="1">
    <citation type="submission" date="2018-09" db="EMBL/GenBank/DDBJ databases">
        <authorList>
            <person name="Postec A."/>
        </authorList>
    </citation>
    <scope>NUCLEOTIDE SEQUENCE [LARGE SCALE GENOMIC DNA]</scope>
    <source>
        <strain evidence="10">70B-A</strain>
    </source>
</reference>
<proteinExistence type="inferred from homology"/>
<comment type="subcellular location">
    <subcellularLocation>
        <location evidence="1">Cell inner membrane</location>
        <topology evidence="1">Multi-pass membrane protein</topology>
    </subcellularLocation>
</comment>
<sequence>MAKIKHKLPKEEIIIFTRQLALVIDSDVSLYEGLEMIKNKSDHPNLIIILEDMLSGIKTGRSLGDVIQDHEASFSSFITNMVDVGEKSGDLTSTLNQVADAYEKELEASARVKSAVTYPIILSVLMFGVILLLVLQVLPMFNEILTSLGGEMPTLTKGIMSISFFIGDYILIFFGIMLSALVFFYYYKNTPAGRNFFDRLKFKLPVIKDIYASLTAVRFARNLAVLIRSGISISIGIKMIKPIMNNLYVESKMDTAISDLNSGKPFDKVIEDLKLFPWVLIKLFSVAQSTGHMDTMLDKAALVMEKETDARLDRLTTVIEPILIIILSLIVGIMLISVILPIVSIMDSIG</sequence>
<evidence type="ECO:0000256" key="8">
    <source>
        <dbReference type="SAM" id="Phobius"/>
    </source>
</evidence>
<dbReference type="PRINTS" id="PR00812">
    <property type="entry name" value="BCTERIALGSPF"/>
</dbReference>
<feature type="domain" description="Type II secretion system protein GspF" evidence="9">
    <location>
        <begin position="219"/>
        <end position="341"/>
    </location>
</feature>
<accession>A0A3P7NT63</accession>
<dbReference type="GO" id="GO:0005886">
    <property type="term" value="C:plasma membrane"/>
    <property type="evidence" value="ECO:0007669"/>
    <property type="project" value="UniProtKB-SubCell"/>
</dbReference>